<sequence length="97" mass="10773">MDEISGRTATLMRSTQRRHLRVARKSGPRCFQLVRHYDHSGVSGTGIVAEGVEWSDGTVALRWGGQYPTTTVWQDGIDALLAIHGHNGATTIRWLDE</sequence>
<organism evidence="1 2">
    <name type="scientific">Kribbella shirazensis</name>
    <dbReference type="NCBI Taxonomy" id="1105143"/>
    <lineage>
        <taxon>Bacteria</taxon>
        <taxon>Bacillati</taxon>
        <taxon>Actinomycetota</taxon>
        <taxon>Actinomycetes</taxon>
        <taxon>Propionibacteriales</taxon>
        <taxon>Kribbellaceae</taxon>
        <taxon>Kribbella</taxon>
    </lineage>
</organism>
<gene>
    <name evidence="1" type="ORF">BJY22_003866</name>
</gene>
<protein>
    <submittedName>
        <fullName evidence="1">Uncharacterized protein</fullName>
    </submittedName>
</protein>
<comment type="caution">
    <text evidence="1">The sequence shown here is derived from an EMBL/GenBank/DDBJ whole genome shotgun (WGS) entry which is preliminary data.</text>
</comment>
<dbReference type="RefSeq" id="WP_238350397.1">
    <property type="nucleotide sequence ID" value="NZ_JAASRO010000001.1"/>
</dbReference>
<accession>A0A7X5VBI4</accession>
<dbReference type="AlphaFoldDB" id="A0A7X5VBI4"/>
<proteinExistence type="predicted"/>
<dbReference type="EMBL" id="JAASRO010000001">
    <property type="protein sequence ID" value="NIK58149.1"/>
    <property type="molecule type" value="Genomic_DNA"/>
</dbReference>
<evidence type="ECO:0000313" key="1">
    <source>
        <dbReference type="EMBL" id="NIK58149.1"/>
    </source>
</evidence>
<dbReference type="Proteomes" id="UP000555407">
    <property type="component" value="Unassembled WGS sequence"/>
</dbReference>
<evidence type="ECO:0000313" key="2">
    <source>
        <dbReference type="Proteomes" id="UP000555407"/>
    </source>
</evidence>
<name>A0A7X5VBI4_9ACTN</name>
<reference evidence="1 2" key="1">
    <citation type="submission" date="2020-03" db="EMBL/GenBank/DDBJ databases">
        <title>Sequencing the genomes of 1000 actinobacteria strains.</title>
        <authorList>
            <person name="Klenk H.-P."/>
        </authorList>
    </citation>
    <scope>NUCLEOTIDE SEQUENCE [LARGE SCALE GENOMIC DNA]</scope>
    <source>
        <strain evidence="1 2">DSM 45490</strain>
    </source>
</reference>
<keyword evidence="2" id="KW-1185">Reference proteome</keyword>